<dbReference type="PANTHER" id="PTHR43026:SF1">
    <property type="entry name" value="2-HYDROXYACID DEHYDROGENASE HOMOLOG 1-RELATED"/>
    <property type="match status" value="1"/>
</dbReference>
<protein>
    <submittedName>
        <fullName evidence="7">Lactate dehydrogenase</fullName>
    </submittedName>
</protein>
<comment type="caution">
    <text evidence="7">The sequence shown here is derived from an EMBL/GenBank/DDBJ whole genome shotgun (WGS) entry which is preliminary data.</text>
</comment>
<keyword evidence="3" id="KW-0520">NAD</keyword>
<reference evidence="7 8" key="1">
    <citation type="journal article" date="2016" name="BMC Genomics">
        <title>Consensus pan-genome assembly of the specialised wine bacterium Oenococcus oeni.</title>
        <authorList>
            <person name="Sternes P.R."/>
            <person name="Borneman A.R."/>
        </authorList>
    </citation>
    <scope>NUCLEOTIDE SEQUENCE [LARGE SCALE GENOMIC DNA]</scope>
    <source>
        <strain evidence="7 8">AWRIB661</strain>
    </source>
</reference>
<dbReference type="InterPro" id="IPR036291">
    <property type="entry name" value="NAD(P)-bd_dom_sf"/>
</dbReference>
<dbReference type="Pfam" id="PF00389">
    <property type="entry name" value="2-Hacid_dh"/>
    <property type="match status" value="1"/>
</dbReference>
<dbReference type="GO" id="GO:0051287">
    <property type="term" value="F:NAD binding"/>
    <property type="evidence" value="ECO:0007669"/>
    <property type="project" value="InterPro"/>
</dbReference>
<dbReference type="Proteomes" id="UP000181728">
    <property type="component" value="Unassembled WGS sequence"/>
</dbReference>
<gene>
    <name evidence="7" type="ORF">ATX59_08475</name>
</gene>
<accession>A0A6N4A5E9</accession>
<dbReference type="InterPro" id="IPR029753">
    <property type="entry name" value="D-isomer_DH_CS"/>
</dbReference>
<evidence type="ECO:0000256" key="2">
    <source>
        <dbReference type="ARBA" id="ARBA00023002"/>
    </source>
</evidence>
<organism evidence="7 8">
    <name type="scientific">Oenococcus oeni</name>
    <name type="common">Leuconostoc oenos</name>
    <dbReference type="NCBI Taxonomy" id="1247"/>
    <lineage>
        <taxon>Bacteria</taxon>
        <taxon>Bacillati</taxon>
        <taxon>Bacillota</taxon>
        <taxon>Bacilli</taxon>
        <taxon>Lactobacillales</taxon>
        <taxon>Lactobacillaceae</taxon>
        <taxon>Oenococcus</taxon>
    </lineage>
</organism>
<dbReference type="SUPFAM" id="SSF52283">
    <property type="entry name" value="Formate/glycerate dehydrogenase catalytic domain-like"/>
    <property type="match status" value="1"/>
</dbReference>
<evidence type="ECO:0000256" key="3">
    <source>
        <dbReference type="ARBA" id="ARBA00023027"/>
    </source>
</evidence>
<dbReference type="Pfam" id="PF02826">
    <property type="entry name" value="2-Hacid_dh_C"/>
    <property type="match status" value="1"/>
</dbReference>
<dbReference type="InterPro" id="IPR058205">
    <property type="entry name" value="D-LDH-like"/>
</dbReference>
<dbReference type="EMBL" id="MLOK01000054">
    <property type="protein sequence ID" value="OIM20595.1"/>
    <property type="molecule type" value="Genomic_DNA"/>
</dbReference>
<dbReference type="AlphaFoldDB" id="A0A6N4A5E9"/>
<evidence type="ECO:0000313" key="8">
    <source>
        <dbReference type="Proteomes" id="UP000181728"/>
    </source>
</evidence>
<evidence type="ECO:0000256" key="1">
    <source>
        <dbReference type="ARBA" id="ARBA00005854"/>
    </source>
</evidence>
<dbReference type="PANTHER" id="PTHR43026">
    <property type="entry name" value="2-HYDROXYACID DEHYDROGENASE HOMOLOG 1-RELATED"/>
    <property type="match status" value="1"/>
</dbReference>
<dbReference type="InterPro" id="IPR006140">
    <property type="entry name" value="D-isomer_DH_NAD-bd"/>
</dbReference>
<evidence type="ECO:0000259" key="6">
    <source>
        <dbReference type="Pfam" id="PF02826"/>
    </source>
</evidence>
<proteinExistence type="inferred from homology"/>
<dbReference type="InterPro" id="IPR006139">
    <property type="entry name" value="D-isomer_2_OHA_DH_cat_dom"/>
</dbReference>
<evidence type="ECO:0000313" key="7">
    <source>
        <dbReference type="EMBL" id="OIM20595.1"/>
    </source>
</evidence>
<name>A0A6N4A5E9_OENOE</name>
<dbReference type="SUPFAM" id="SSF51735">
    <property type="entry name" value="NAD(P)-binding Rossmann-fold domains"/>
    <property type="match status" value="1"/>
</dbReference>
<evidence type="ECO:0000259" key="5">
    <source>
        <dbReference type="Pfam" id="PF00389"/>
    </source>
</evidence>
<feature type="domain" description="D-isomer specific 2-hydroxyacid dehydrogenase catalytic" evidence="5">
    <location>
        <begin position="8"/>
        <end position="327"/>
    </location>
</feature>
<dbReference type="Gene3D" id="3.40.50.720">
    <property type="entry name" value="NAD(P)-binding Rossmann-like Domain"/>
    <property type="match status" value="2"/>
</dbReference>
<dbReference type="GO" id="GO:0008720">
    <property type="term" value="F:D-lactate dehydrogenase (NAD+) activity"/>
    <property type="evidence" value="ECO:0007669"/>
    <property type="project" value="TreeGrafter"/>
</dbReference>
<sequence>MKILMYAVFEDEVPYIEEFANHTGHEIVQETDYLSEKNVDLAAGFDAVVTQQTVNIPDMVYSRLAELGIRQISIRQVGYDILNIDAIHKAGLRASNVAAYSPRAIAEYTLTQLLNLIRNNKRYYQATESGNWLWSAAPQGKEIHDLTVAVIGAGRIGSALAEMLHVLGAKVLAVDPVYHAQNEAFLDYTNLDDALKRADVITFHTPLNKQTNGMADKDFFQKVKKNAYILNFARGGIIQTSALLENLRSGKLAGAALDVLPNETEFMGKIQNPDKLPADVQELMSRDNVLLSPHVAFYTNLAVKNMVEIALNDAIALSQGKHIENEILY</sequence>
<comment type="similarity">
    <text evidence="1 4">Belongs to the D-isomer specific 2-hydroxyacid dehydrogenase family.</text>
</comment>
<keyword evidence="2 4" id="KW-0560">Oxidoreductase</keyword>
<evidence type="ECO:0000256" key="4">
    <source>
        <dbReference type="RuleBase" id="RU003719"/>
    </source>
</evidence>
<dbReference type="PROSITE" id="PS00670">
    <property type="entry name" value="D_2_HYDROXYACID_DH_2"/>
    <property type="match status" value="1"/>
</dbReference>
<dbReference type="CDD" id="cd12186">
    <property type="entry name" value="LDH"/>
    <property type="match status" value="1"/>
</dbReference>
<feature type="domain" description="D-isomer specific 2-hydroxyacid dehydrogenase NAD-binding" evidence="6">
    <location>
        <begin position="111"/>
        <end position="296"/>
    </location>
</feature>